<accession>C0D432</accession>
<protein>
    <submittedName>
        <fullName evidence="1">Uncharacterized protein</fullName>
    </submittedName>
</protein>
<reference evidence="1 2" key="1">
    <citation type="submission" date="2009-01" db="EMBL/GenBank/DDBJ databases">
        <authorList>
            <person name="Fulton L."/>
            <person name="Clifton S."/>
            <person name="Fulton B."/>
            <person name="Xu J."/>
            <person name="Minx P."/>
            <person name="Pepin K.H."/>
            <person name="Johnson M."/>
            <person name="Bhonagiri V."/>
            <person name="Nash W.E."/>
            <person name="Mardis E.R."/>
            <person name="Wilson R.K."/>
        </authorList>
    </citation>
    <scope>NUCLEOTIDE SEQUENCE [LARGE SCALE GENOMIC DNA]</scope>
    <source>
        <strain evidence="1 2">DSM 15981</strain>
    </source>
</reference>
<proteinExistence type="predicted"/>
<evidence type="ECO:0000313" key="2">
    <source>
        <dbReference type="Proteomes" id="UP000004756"/>
    </source>
</evidence>
<sequence length="45" mass="5387">MIISSKHRIAVDMDILLFAYRRRVMAAMYVRMKLADRWQAADRLC</sequence>
<organism evidence="1 2">
    <name type="scientific">[Clostridium] asparagiforme DSM 15981</name>
    <dbReference type="NCBI Taxonomy" id="518636"/>
    <lineage>
        <taxon>Bacteria</taxon>
        <taxon>Bacillati</taxon>
        <taxon>Bacillota</taxon>
        <taxon>Clostridia</taxon>
        <taxon>Lachnospirales</taxon>
        <taxon>Lachnospiraceae</taxon>
        <taxon>Enterocloster</taxon>
    </lineage>
</organism>
<name>C0D432_9FIRM</name>
<dbReference type="Proteomes" id="UP000004756">
    <property type="component" value="Unassembled WGS sequence"/>
</dbReference>
<dbReference type="HOGENOM" id="CLU_3197890_0_0_9"/>
<dbReference type="EMBL" id="ACCJ01000323">
    <property type="protein sequence ID" value="EEG53914.1"/>
    <property type="molecule type" value="Genomic_DNA"/>
</dbReference>
<evidence type="ECO:0000313" key="1">
    <source>
        <dbReference type="EMBL" id="EEG53914.1"/>
    </source>
</evidence>
<keyword evidence="2" id="KW-1185">Reference proteome</keyword>
<comment type="caution">
    <text evidence="1">The sequence shown here is derived from an EMBL/GenBank/DDBJ whole genome shotgun (WGS) entry which is preliminary data.</text>
</comment>
<dbReference type="AlphaFoldDB" id="C0D432"/>
<gene>
    <name evidence="1" type="ORF">CLOSTASPAR_04023</name>
</gene>
<reference evidence="1 2" key="2">
    <citation type="submission" date="2009-02" db="EMBL/GenBank/DDBJ databases">
        <title>Draft genome sequence of Clostridium asparagiforme (DSM 15981).</title>
        <authorList>
            <person name="Sudarsanam P."/>
            <person name="Ley R."/>
            <person name="Guruge J."/>
            <person name="Turnbaugh P.J."/>
            <person name="Mahowald M."/>
            <person name="Liep D."/>
            <person name="Gordon J."/>
        </authorList>
    </citation>
    <scope>NUCLEOTIDE SEQUENCE [LARGE SCALE GENOMIC DNA]</scope>
    <source>
        <strain evidence="1 2">DSM 15981</strain>
    </source>
</reference>